<dbReference type="SUPFAM" id="SSF51735">
    <property type="entry name" value="NAD(P)-binding Rossmann-fold domains"/>
    <property type="match status" value="1"/>
</dbReference>
<dbReference type="PANTHER" id="PTHR24321:SF8">
    <property type="entry name" value="ESTRADIOL 17-BETA-DEHYDROGENASE 8-RELATED"/>
    <property type="match status" value="1"/>
</dbReference>
<dbReference type="InterPro" id="IPR002347">
    <property type="entry name" value="SDR_fam"/>
</dbReference>
<sequence>MSYADLKNKVFFVTGAASGQGRATSILLARQGAKLALLDLNDPQEVIEEIEKVGGEAIAFKIDVVNSAGIEAAVKATKEHYGKIDGAANLAGWIGTQGFTGKGYALDVITDEEWDKMMSINLNGIRNSLSAELRHIANGGSIVNVASIAGQRGSPWNAPYGAAKWGVISLTKSAAQEAGPKNVRVNAVAPGVVDTPLATALGSPDLVFQRMVSRSALQRLAQPEEIAQCILFLLSDSSSFVTGSVLNADGGFQ</sequence>
<dbReference type="EMBL" id="LJBN01000117">
    <property type="protein sequence ID" value="OOQ88881.1"/>
    <property type="molecule type" value="Genomic_DNA"/>
</dbReference>
<keyword evidence="3" id="KW-0560">Oxidoreductase</keyword>
<protein>
    <submittedName>
        <fullName evidence="4">3-oxoacyl-[acyl-carrier-protein] reductase</fullName>
    </submittedName>
</protein>
<dbReference type="Gene3D" id="3.40.50.720">
    <property type="entry name" value="NAD(P)-binding Rossmann-like Domain"/>
    <property type="match status" value="1"/>
</dbReference>
<dbReference type="PRINTS" id="PR00081">
    <property type="entry name" value="GDHRDH"/>
</dbReference>
<dbReference type="InterPro" id="IPR020904">
    <property type="entry name" value="Sc_DH/Rdtase_CS"/>
</dbReference>
<comment type="similarity">
    <text evidence="1">Belongs to the short-chain dehydrogenases/reductases (SDR) family.</text>
</comment>
<reference evidence="5" key="1">
    <citation type="submission" date="2015-09" db="EMBL/GenBank/DDBJ databases">
        <authorList>
            <person name="Fill T.P."/>
            <person name="Baretta J.F."/>
            <person name="de Almeida L.G."/>
            <person name="Rocha M."/>
            <person name="de Souza D.H."/>
            <person name="Malavazi I."/>
            <person name="Cerdeira L.T."/>
            <person name="Hong H."/>
            <person name="Samborskyy M."/>
            <person name="de Vasconcelos A.T."/>
            <person name="Leadlay P."/>
            <person name="Rodrigues-Filho E."/>
        </authorList>
    </citation>
    <scope>NUCLEOTIDE SEQUENCE [LARGE SCALE GENOMIC DNA]</scope>
    <source>
        <strain evidence="5">LaBioMMi 136</strain>
    </source>
</reference>
<dbReference type="PRINTS" id="PR00080">
    <property type="entry name" value="SDRFAMILY"/>
</dbReference>
<dbReference type="GO" id="GO:0016491">
    <property type="term" value="F:oxidoreductase activity"/>
    <property type="evidence" value="ECO:0007669"/>
    <property type="project" value="UniProtKB-KW"/>
</dbReference>
<comment type="caution">
    <text evidence="4">The sequence shown here is derived from an EMBL/GenBank/DDBJ whole genome shotgun (WGS) entry which is preliminary data.</text>
</comment>
<dbReference type="PANTHER" id="PTHR24321">
    <property type="entry name" value="DEHYDROGENASES, SHORT CHAIN"/>
    <property type="match status" value="1"/>
</dbReference>
<gene>
    <name evidence="4" type="ORF">PEBR_11852</name>
</gene>
<dbReference type="PROSITE" id="PS00061">
    <property type="entry name" value="ADH_SHORT"/>
    <property type="match status" value="1"/>
</dbReference>
<dbReference type="InterPro" id="IPR036291">
    <property type="entry name" value="NAD(P)-bd_dom_sf"/>
</dbReference>
<evidence type="ECO:0000256" key="1">
    <source>
        <dbReference type="ARBA" id="ARBA00006484"/>
    </source>
</evidence>
<name>A0A1S9RU89_PENBI</name>
<keyword evidence="2" id="KW-0521">NADP</keyword>
<dbReference type="CDD" id="cd05233">
    <property type="entry name" value="SDR_c"/>
    <property type="match status" value="1"/>
</dbReference>
<evidence type="ECO:0000256" key="2">
    <source>
        <dbReference type="ARBA" id="ARBA00022857"/>
    </source>
</evidence>
<evidence type="ECO:0000313" key="5">
    <source>
        <dbReference type="Proteomes" id="UP000190744"/>
    </source>
</evidence>
<dbReference type="Pfam" id="PF13561">
    <property type="entry name" value="adh_short_C2"/>
    <property type="match status" value="1"/>
</dbReference>
<dbReference type="AlphaFoldDB" id="A0A1S9RU89"/>
<evidence type="ECO:0000313" key="4">
    <source>
        <dbReference type="EMBL" id="OOQ88881.1"/>
    </source>
</evidence>
<proteinExistence type="inferred from homology"/>
<evidence type="ECO:0000256" key="3">
    <source>
        <dbReference type="ARBA" id="ARBA00023002"/>
    </source>
</evidence>
<organism evidence="4 5">
    <name type="scientific">Penicillium brasilianum</name>
    <dbReference type="NCBI Taxonomy" id="104259"/>
    <lineage>
        <taxon>Eukaryota</taxon>
        <taxon>Fungi</taxon>
        <taxon>Dikarya</taxon>
        <taxon>Ascomycota</taxon>
        <taxon>Pezizomycotina</taxon>
        <taxon>Eurotiomycetes</taxon>
        <taxon>Eurotiomycetidae</taxon>
        <taxon>Eurotiales</taxon>
        <taxon>Aspergillaceae</taxon>
        <taxon>Penicillium</taxon>
    </lineage>
</organism>
<dbReference type="Proteomes" id="UP000190744">
    <property type="component" value="Unassembled WGS sequence"/>
</dbReference>
<accession>A0A1S9RU89</accession>
<dbReference type="FunFam" id="3.40.50.720:FF:000084">
    <property type="entry name" value="Short-chain dehydrogenase reductase"/>
    <property type="match status" value="1"/>
</dbReference>